<evidence type="ECO:0000256" key="6">
    <source>
        <dbReference type="PROSITE-ProRule" id="PRU10141"/>
    </source>
</evidence>
<dbReference type="STRING" id="4781.A0A0P1AL96"/>
<evidence type="ECO:0000313" key="9">
    <source>
        <dbReference type="EMBL" id="CEG41482.1"/>
    </source>
</evidence>
<accession>A0A0P1AL96</accession>
<name>A0A0P1AL96_PLAHL</name>
<dbReference type="InterPro" id="IPR000719">
    <property type="entry name" value="Prot_kinase_dom"/>
</dbReference>
<dbReference type="SMART" id="SM00220">
    <property type="entry name" value="S_TKc"/>
    <property type="match status" value="1"/>
</dbReference>
<dbReference type="Pfam" id="PF00069">
    <property type="entry name" value="Pkinase"/>
    <property type="match status" value="1"/>
</dbReference>
<evidence type="ECO:0000256" key="3">
    <source>
        <dbReference type="ARBA" id="ARBA00022741"/>
    </source>
</evidence>
<keyword evidence="10" id="KW-1185">Reference proteome</keyword>
<dbReference type="Gene3D" id="3.30.200.20">
    <property type="entry name" value="Phosphorylase Kinase, domain 1"/>
    <property type="match status" value="1"/>
</dbReference>
<feature type="compositionally biased region" description="Polar residues" evidence="7">
    <location>
        <begin position="557"/>
        <end position="573"/>
    </location>
</feature>
<dbReference type="PANTHER" id="PTHR24055">
    <property type="entry name" value="MITOGEN-ACTIVATED PROTEIN KINASE"/>
    <property type="match status" value="1"/>
</dbReference>
<dbReference type="PROSITE" id="PS00108">
    <property type="entry name" value="PROTEIN_KINASE_ST"/>
    <property type="match status" value="1"/>
</dbReference>
<feature type="region of interest" description="Disordered" evidence="7">
    <location>
        <begin position="540"/>
        <end position="573"/>
    </location>
</feature>
<organism evidence="9 10">
    <name type="scientific">Plasmopara halstedii</name>
    <name type="common">Downy mildew of sunflower</name>
    <dbReference type="NCBI Taxonomy" id="4781"/>
    <lineage>
        <taxon>Eukaryota</taxon>
        <taxon>Sar</taxon>
        <taxon>Stramenopiles</taxon>
        <taxon>Oomycota</taxon>
        <taxon>Peronosporomycetes</taxon>
        <taxon>Peronosporales</taxon>
        <taxon>Peronosporaceae</taxon>
        <taxon>Plasmopara</taxon>
    </lineage>
</organism>
<proteinExistence type="predicted"/>
<dbReference type="OMA" id="VMSWQKK"/>
<sequence length="778" mass="87631">MVHYSPLSNKTSLASSPRSNSTTGFKVYGSVFKVSSRYQFLHALGKGSYGIVCAAKDCETGQCVAIKKVSPMTRRTADAKHTLREVMLLQHLGKHPNVISIHNLLANFKDDELYIVMDLMDTDMHRVIQSSQPLSDAHVKYFLHQLLRGVKYLHDNGVLHRDLKPGNLLLSKNCQLKIADFGLARKIPRTSGSIFERPRSAPAASMKSNSPEQPPMTEHVVTRWYRAPELMLQPDGFYDQSVDMWSVGCIFAEILGRKALFPGKNFLHQLSLIFNIIGAPSPEATIRIQSSQAQRFLKSISKKAKVSFQTLFPTATEAAVDLLERMLEFDPLKRISAQEALEHPYMQEIEQKYRHRGEEDPPPCMRGDFSFDLKSLTKMDLRALIVNEVEHHRKVRSKSIVAIKEKRKKREVHGPNYSNSTSFASRDRMSEMIGQTQEQNNEQNATTVARFGSNRQRIRTRSKPPIPKQRELDLFASNQQEHVKVVDSHSTVLLNRVPFQISRYSENDVKAETMIKPVLDRSQKSLTVARESNQTCLLERTAVSSKPTSTKEHNAQESDMNTLGPSITSNQRTKALTPAQVVSMRSSLVPLHHSQAWETKENKDLEPSASSLSTSSLKDPDVCTELNRVNRVEPAVVNEKAKSDEAVAATIASRRSRRVCSAGTARSKRSSAQTVARRSSSRNAYVGSINSLIQAHRSHNDQSLADLADNMLAMMRQNDELGLSKKENELLCIDALRKRSERFQSKILGLDIVDKKHQSKKLTVPKSPKFSVMSWQKK</sequence>
<keyword evidence="5 6" id="KW-0067">ATP-binding</keyword>
<dbReference type="GeneID" id="36406879"/>
<dbReference type="InterPro" id="IPR050117">
    <property type="entry name" value="MAPK"/>
</dbReference>
<dbReference type="Proteomes" id="UP000054928">
    <property type="component" value="Unassembled WGS sequence"/>
</dbReference>
<dbReference type="GO" id="GO:0005524">
    <property type="term" value="F:ATP binding"/>
    <property type="evidence" value="ECO:0007669"/>
    <property type="project" value="UniProtKB-UniRule"/>
</dbReference>
<dbReference type="RefSeq" id="XP_024577851.1">
    <property type="nucleotide sequence ID" value="XM_024727256.1"/>
</dbReference>
<keyword evidence="1" id="KW-0723">Serine/threonine-protein kinase</keyword>
<dbReference type="GO" id="GO:0004674">
    <property type="term" value="F:protein serine/threonine kinase activity"/>
    <property type="evidence" value="ECO:0007669"/>
    <property type="project" value="UniProtKB-KW"/>
</dbReference>
<dbReference type="PROSITE" id="PS00107">
    <property type="entry name" value="PROTEIN_KINASE_ATP"/>
    <property type="match status" value="1"/>
</dbReference>
<feature type="region of interest" description="Disordered" evidence="7">
    <location>
        <begin position="1"/>
        <end position="20"/>
    </location>
</feature>
<feature type="binding site" evidence="6">
    <location>
        <position position="68"/>
    </location>
    <ligand>
        <name>ATP</name>
        <dbReference type="ChEBI" id="CHEBI:30616"/>
    </ligand>
</feature>
<dbReference type="EMBL" id="CCYD01000553">
    <property type="protein sequence ID" value="CEG41482.1"/>
    <property type="molecule type" value="Genomic_DNA"/>
</dbReference>
<dbReference type="Gene3D" id="1.10.510.10">
    <property type="entry name" value="Transferase(Phosphotransferase) domain 1"/>
    <property type="match status" value="1"/>
</dbReference>
<feature type="compositionally biased region" description="Low complexity" evidence="7">
    <location>
        <begin position="608"/>
        <end position="617"/>
    </location>
</feature>
<dbReference type="CDD" id="cd07834">
    <property type="entry name" value="STKc_MAPK"/>
    <property type="match status" value="1"/>
</dbReference>
<dbReference type="InterPro" id="IPR011009">
    <property type="entry name" value="Kinase-like_dom_sf"/>
</dbReference>
<keyword evidence="3 6" id="KW-0547">Nucleotide-binding</keyword>
<protein>
    <submittedName>
        <fullName evidence="9">Cmgc mapk protein kinase</fullName>
    </submittedName>
</protein>
<evidence type="ECO:0000256" key="5">
    <source>
        <dbReference type="ARBA" id="ARBA00022840"/>
    </source>
</evidence>
<evidence type="ECO:0000256" key="2">
    <source>
        <dbReference type="ARBA" id="ARBA00022679"/>
    </source>
</evidence>
<reference evidence="10" key="1">
    <citation type="submission" date="2014-09" db="EMBL/GenBank/DDBJ databases">
        <authorList>
            <person name="Sharma Rahul"/>
            <person name="Thines Marco"/>
        </authorList>
    </citation>
    <scope>NUCLEOTIDE SEQUENCE [LARGE SCALE GENOMIC DNA]</scope>
</reference>
<dbReference type="OrthoDB" id="192887at2759"/>
<feature type="region of interest" description="Disordered" evidence="7">
    <location>
        <begin position="598"/>
        <end position="619"/>
    </location>
</feature>
<dbReference type="PROSITE" id="PS50011">
    <property type="entry name" value="PROTEIN_KINASE_DOM"/>
    <property type="match status" value="1"/>
</dbReference>
<keyword evidence="4 9" id="KW-0418">Kinase</keyword>
<evidence type="ECO:0000256" key="7">
    <source>
        <dbReference type="SAM" id="MobiDB-lite"/>
    </source>
</evidence>
<dbReference type="FunFam" id="1.10.510.10:FF:000040">
    <property type="entry name" value="Mitogen-activated protein kinase"/>
    <property type="match status" value="1"/>
</dbReference>
<dbReference type="InterPro" id="IPR008271">
    <property type="entry name" value="Ser/Thr_kinase_AS"/>
</dbReference>
<dbReference type="AlphaFoldDB" id="A0A0P1AL96"/>
<evidence type="ECO:0000256" key="4">
    <source>
        <dbReference type="ARBA" id="ARBA00022777"/>
    </source>
</evidence>
<evidence type="ECO:0000256" key="1">
    <source>
        <dbReference type="ARBA" id="ARBA00022527"/>
    </source>
</evidence>
<dbReference type="InterPro" id="IPR017441">
    <property type="entry name" value="Protein_kinase_ATP_BS"/>
</dbReference>
<evidence type="ECO:0000259" key="8">
    <source>
        <dbReference type="PROSITE" id="PS50011"/>
    </source>
</evidence>
<evidence type="ECO:0000313" key="10">
    <source>
        <dbReference type="Proteomes" id="UP000054928"/>
    </source>
</evidence>
<dbReference type="SUPFAM" id="SSF56112">
    <property type="entry name" value="Protein kinase-like (PK-like)"/>
    <property type="match status" value="1"/>
</dbReference>
<feature type="domain" description="Protein kinase" evidence="8">
    <location>
        <begin position="38"/>
        <end position="346"/>
    </location>
</feature>
<keyword evidence="2" id="KW-0808">Transferase</keyword>